<proteinExistence type="predicted"/>
<sequence length="125" mass="13875">MKHAIVASALLALSLGAAAETPKGDAERGRLAFGQCRTCHYPEKTYGDHNGPNLYGIFGRKAGSVASYAYYSEEMKKAGFDWTPELLDFWLANMGKFLPGSTMVVFQTTPQQRADIIEYLKQFKD</sequence>
<dbReference type="SUPFAM" id="SSF46626">
    <property type="entry name" value="Cytochrome c"/>
    <property type="match status" value="1"/>
</dbReference>
<dbReference type="Pfam" id="PF00034">
    <property type="entry name" value="Cytochrom_C"/>
    <property type="match status" value="1"/>
</dbReference>
<evidence type="ECO:0000256" key="6">
    <source>
        <dbReference type="PROSITE-ProRule" id="PRU00433"/>
    </source>
</evidence>
<keyword evidence="3 6" id="KW-0479">Metal-binding</keyword>
<comment type="caution">
    <text evidence="9">The sequence shown here is derived from an EMBL/GenBank/DDBJ whole genome shotgun (WGS) entry which is preliminary data.</text>
</comment>
<dbReference type="EMBL" id="PSNW01000004">
    <property type="protein sequence ID" value="PPE74129.1"/>
    <property type="molecule type" value="Genomic_DNA"/>
</dbReference>
<dbReference type="PROSITE" id="PS51007">
    <property type="entry name" value="CYTC"/>
    <property type="match status" value="1"/>
</dbReference>
<dbReference type="AlphaFoldDB" id="A0A2S5TGM6"/>
<dbReference type="PRINTS" id="PR00604">
    <property type="entry name" value="CYTCHRMECIAB"/>
</dbReference>
<dbReference type="GO" id="GO:0046872">
    <property type="term" value="F:metal ion binding"/>
    <property type="evidence" value="ECO:0007669"/>
    <property type="project" value="UniProtKB-KW"/>
</dbReference>
<dbReference type="Proteomes" id="UP000238220">
    <property type="component" value="Unassembled WGS sequence"/>
</dbReference>
<feature type="chain" id="PRO_5015391701" evidence="7">
    <location>
        <begin position="20"/>
        <end position="125"/>
    </location>
</feature>
<dbReference type="RefSeq" id="WP_104230017.1">
    <property type="nucleotide sequence ID" value="NZ_PSNW01000004.1"/>
</dbReference>
<dbReference type="InterPro" id="IPR009056">
    <property type="entry name" value="Cyt_c-like_dom"/>
</dbReference>
<keyword evidence="2 6" id="KW-0349">Heme</keyword>
<evidence type="ECO:0000313" key="9">
    <source>
        <dbReference type="EMBL" id="PPE74129.1"/>
    </source>
</evidence>
<evidence type="ECO:0000313" key="10">
    <source>
        <dbReference type="Proteomes" id="UP000238220"/>
    </source>
</evidence>
<evidence type="ECO:0000256" key="1">
    <source>
        <dbReference type="ARBA" id="ARBA00022448"/>
    </source>
</evidence>
<evidence type="ECO:0000256" key="3">
    <source>
        <dbReference type="ARBA" id="ARBA00022723"/>
    </source>
</evidence>
<keyword evidence="1" id="KW-0813">Transport</keyword>
<dbReference type="PANTHER" id="PTHR11961">
    <property type="entry name" value="CYTOCHROME C"/>
    <property type="match status" value="1"/>
</dbReference>
<dbReference type="InterPro" id="IPR002327">
    <property type="entry name" value="Cyt_c_1A/1B"/>
</dbReference>
<evidence type="ECO:0000256" key="2">
    <source>
        <dbReference type="ARBA" id="ARBA00022617"/>
    </source>
</evidence>
<organism evidence="9 10">
    <name type="scientific">Solimonas fluminis</name>
    <dbReference type="NCBI Taxonomy" id="2086571"/>
    <lineage>
        <taxon>Bacteria</taxon>
        <taxon>Pseudomonadati</taxon>
        <taxon>Pseudomonadota</taxon>
        <taxon>Gammaproteobacteria</taxon>
        <taxon>Nevskiales</taxon>
        <taxon>Nevskiaceae</taxon>
        <taxon>Solimonas</taxon>
    </lineage>
</organism>
<dbReference type="InterPro" id="IPR036909">
    <property type="entry name" value="Cyt_c-like_dom_sf"/>
</dbReference>
<protein>
    <submittedName>
        <fullName evidence="9">Adenylate cyclase</fullName>
    </submittedName>
</protein>
<keyword evidence="7" id="KW-0732">Signal</keyword>
<gene>
    <name evidence="9" type="ORF">C3942_08805</name>
</gene>
<accession>A0A2S5TGM6</accession>
<dbReference type="GO" id="GO:0020037">
    <property type="term" value="F:heme binding"/>
    <property type="evidence" value="ECO:0007669"/>
    <property type="project" value="InterPro"/>
</dbReference>
<evidence type="ECO:0000256" key="5">
    <source>
        <dbReference type="ARBA" id="ARBA00023004"/>
    </source>
</evidence>
<keyword evidence="4" id="KW-0249">Electron transport</keyword>
<reference evidence="9 10" key="1">
    <citation type="submission" date="2018-02" db="EMBL/GenBank/DDBJ databases">
        <title>Genome sequencing of Solimonas sp. HR-BB.</title>
        <authorList>
            <person name="Lee Y."/>
            <person name="Jeon C.O."/>
        </authorList>
    </citation>
    <scope>NUCLEOTIDE SEQUENCE [LARGE SCALE GENOMIC DNA]</scope>
    <source>
        <strain evidence="9 10">HR-BB</strain>
    </source>
</reference>
<feature type="domain" description="Cytochrome c" evidence="8">
    <location>
        <begin position="24"/>
        <end position="124"/>
    </location>
</feature>
<keyword evidence="10" id="KW-1185">Reference proteome</keyword>
<dbReference type="Gene3D" id="1.10.760.10">
    <property type="entry name" value="Cytochrome c-like domain"/>
    <property type="match status" value="1"/>
</dbReference>
<keyword evidence="5 6" id="KW-0408">Iron</keyword>
<dbReference type="OrthoDB" id="9805828at2"/>
<dbReference type="GO" id="GO:0009055">
    <property type="term" value="F:electron transfer activity"/>
    <property type="evidence" value="ECO:0007669"/>
    <property type="project" value="InterPro"/>
</dbReference>
<name>A0A2S5TGM6_9GAMM</name>
<evidence type="ECO:0000256" key="4">
    <source>
        <dbReference type="ARBA" id="ARBA00022982"/>
    </source>
</evidence>
<evidence type="ECO:0000259" key="8">
    <source>
        <dbReference type="PROSITE" id="PS51007"/>
    </source>
</evidence>
<evidence type="ECO:0000256" key="7">
    <source>
        <dbReference type="SAM" id="SignalP"/>
    </source>
</evidence>
<feature type="signal peptide" evidence="7">
    <location>
        <begin position="1"/>
        <end position="19"/>
    </location>
</feature>